<keyword evidence="3" id="KW-0732">Signal</keyword>
<dbReference type="InterPro" id="IPR000917">
    <property type="entry name" value="Sulfatase_N"/>
</dbReference>
<evidence type="ECO:0000256" key="1">
    <source>
        <dbReference type="ARBA" id="ARBA00008779"/>
    </source>
</evidence>
<comment type="similarity">
    <text evidence="1">Belongs to the sulfatase family.</text>
</comment>
<dbReference type="Proteomes" id="UP000298763">
    <property type="component" value="Chromosome"/>
</dbReference>
<evidence type="ECO:0000313" key="6">
    <source>
        <dbReference type="Proteomes" id="UP000298763"/>
    </source>
</evidence>
<dbReference type="EMBL" id="CP040017">
    <property type="protein sequence ID" value="QCP14319.1"/>
    <property type="molecule type" value="Genomic_DNA"/>
</dbReference>
<name>A0ABX5URB1_9BURK</name>
<feature type="domain" description="Sulfatase N-terminal" evidence="4">
    <location>
        <begin position="36"/>
        <end position="307"/>
    </location>
</feature>
<accession>A0ABX5URB1</accession>
<dbReference type="PROSITE" id="PS51257">
    <property type="entry name" value="PROKAR_LIPOPROTEIN"/>
    <property type="match status" value="1"/>
</dbReference>
<evidence type="ECO:0000313" key="5">
    <source>
        <dbReference type="EMBL" id="QCP14319.1"/>
    </source>
</evidence>
<dbReference type="PANTHER" id="PTHR43751:SF1">
    <property type="entry name" value="SULFATASE ATSG-RELATED"/>
    <property type="match status" value="1"/>
</dbReference>
<protein>
    <submittedName>
        <fullName evidence="5">Sulfatase</fullName>
    </submittedName>
</protein>
<dbReference type="PANTHER" id="PTHR43751">
    <property type="entry name" value="SULFATASE"/>
    <property type="match status" value="1"/>
</dbReference>
<dbReference type="InterPro" id="IPR052701">
    <property type="entry name" value="GAG_Ulvan_Degrading_Sulfatases"/>
</dbReference>
<reference evidence="5 6" key="1">
    <citation type="submission" date="2019-05" db="EMBL/GenBank/DDBJ databases">
        <title>Draft Genome Sequences of Six Type Strains of the Genus Massilia.</title>
        <authorList>
            <person name="Miess H."/>
            <person name="Frediansyhah A."/>
            <person name="Gross H."/>
        </authorList>
    </citation>
    <scope>NUCLEOTIDE SEQUENCE [LARGE SCALE GENOMIC DNA]</scope>
    <source>
        <strain evidence="5 6">DSMZ 26121</strain>
    </source>
</reference>
<evidence type="ECO:0000259" key="4">
    <source>
        <dbReference type="Pfam" id="PF00884"/>
    </source>
</evidence>
<keyword evidence="2" id="KW-0378">Hydrolase</keyword>
<evidence type="ECO:0000256" key="2">
    <source>
        <dbReference type="ARBA" id="ARBA00022801"/>
    </source>
</evidence>
<dbReference type="InterPro" id="IPR024607">
    <property type="entry name" value="Sulfatase_CS"/>
</dbReference>
<organism evidence="5 6">
    <name type="scientific">Pseudoduganella umbonata</name>
    <dbReference type="NCBI Taxonomy" id="864828"/>
    <lineage>
        <taxon>Bacteria</taxon>
        <taxon>Pseudomonadati</taxon>
        <taxon>Pseudomonadota</taxon>
        <taxon>Betaproteobacteria</taxon>
        <taxon>Burkholderiales</taxon>
        <taxon>Oxalobacteraceae</taxon>
        <taxon>Telluria group</taxon>
        <taxon>Pseudoduganella</taxon>
    </lineage>
</organism>
<dbReference type="Pfam" id="PF00884">
    <property type="entry name" value="Sulfatase"/>
    <property type="match status" value="1"/>
</dbReference>
<sequence length="504" mass="56530">MVTRRKLLAGAGALAGLPFLSACGSGENMSLPDSPPNILWFISDDANPYIGAYGDPIARTPTIDQLARTGILYRNVFSTAPVCAPTRFSLITGVLPQSCGPAHHMRGVAKLPDIMRSVPEYLRAHGYHCTNNWKTDYNTNSFDETKIWDENSRTAHWRSRPVGKPFYSVITTFTTHESALIPGAITEGNVKPEQVRVPAFLPDTPSVRRDLASYYNRMERMDAELAAVLKQLDDDGLSENTIVFYFSDNGGVMPRSKRFLYDEGVRCPLVVRVPERWRNVIPKGLGKEVETPVGFIDFPPTVLALAGLTAPAHMQGEPLLSALASRSDFPRTTSYVFSMRNRMDERTDFSRAVTDGNELYIRHYMPHRPWGLRNAFSAQLLSYQSWETEHLAGRLNPVQERFWNEKPFEEFYDLRSDRDQINNLIDDPSRQAKIIEMRAALDEQMLAINDNGFIPESAAQEGYEASRVPGVYPLARLIELGALQPGANRTRCRGCAKLPSTAIR</sequence>
<evidence type="ECO:0000256" key="3">
    <source>
        <dbReference type="SAM" id="SignalP"/>
    </source>
</evidence>
<feature type="signal peptide" evidence="3">
    <location>
        <begin position="1"/>
        <end position="22"/>
    </location>
</feature>
<dbReference type="PROSITE" id="PS00523">
    <property type="entry name" value="SULFATASE_1"/>
    <property type="match status" value="1"/>
</dbReference>
<dbReference type="CDD" id="cd16027">
    <property type="entry name" value="SGSH"/>
    <property type="match status" value="1"/>
</dbReference>
<keyword evidence="6" id="KW-1185">Reference proteome</keyword>
<feature type="chain" id="PRO_5045265252" evidence="3">
    <location>
        <begin position="23"/>
        <end position="504"/>
    </location>
</feature>
<proteinExistence type="inferred from homology"/>
<gene>
    <name evidence="5" type="ORF">FCL38_30800</name>
</gene>
<dbReference type="InterPro" id="IPR017850">
    <property type="entry name" value="Alkaline_phosphatase_core_sf"/>
</dbReference>
<dbReference type="Gene3D" id="3.40.720.10">
    <property type="entry name" value="Alkaline Phosphatase, subunit A"/>
    <property type="match status" value="1"/>
</dbReference>
<dbReference type="SUPFAM" id="SSF53649">
    <property type="entry name" value="Alkaline phosphatase-like"/>
    <property type="match status" value="1"/>
</dbReference>